<keyword evidence="1" id="KW-0175">Coiled coil</keyword>
<accession>A0A2P7NTU6</accession>
<feature type="coiled-coil region" evidence="1">
    <location>
        <begin position="26"/>
        <end position="65"/>
    </location>
</feature>
<name>A0A2P7NTU6_9PROT</name>
<dbReference type="EMBL" id="PXXU01000033">
    <property type="protein sequence ID" value="PSJ16897.1"/>
    <property type="molecule type" value="Genomic_DNA"/>
</dbReference>
<comment type="caution">
    <text evidence="2">The sequence shown here is derived from an EMBL/GenBank/DDBJ whole genome shotgun (WGS) entry which is preliminary data.</text>
</comment>
<dbReference type="RefSeq" id="WP_106707333.1">
    <property type="nucleotide sequence ID" value="NZ_PXXU01000033.1"/>
</dbReference>
<protein>
    <submittedName>
        <fullName evidence="2">Uncharacterized protein</fullName>
    </submittedName>
</protein>
<organism evidence="2 3">
    <name type="scientific">Nitrosomonas supralitoralis</name>
    <dbReference type="NCBI Taxonomy" id="2116706"/>
    <lineage>
        <taxon>Bacteria</taxon>
        <taxon>Pseudomonadati</taxon>
        <taxon>Pseudomonadota</taxon>
        <taxon>Betaproteobacteria</taxon>
        <taxon>Nitrosomonadales</taxon>
        <taxon>Nitrosomonadaceae</taxon>
        <taxon>Nitrosomonas</taxon>
    </lineage>
</organism>
<evidence type="ECO:0000256" key="1">
    <source>
        <dbReference type="SAM" id="Coils"/>
    </source>
</evidence>
<proteinExistence type="predicted"/>
<evidence type="ECO:0000313" key="3">
    <source>
        <dbReference type="Proteomes" id="UP000241912"/>
    </source>
</evidence>
<dbReference type="AlphaFoldDB" id="A0A2P7NTU6"/>
<reference evidence="2 3" key="1">
    <citation type="submission" date="2018-03" db="EMBL/GenBank/DDBJ databases">
        <title>Draft genome of Nitrosomonas supralitoralis APG5.</title>
        <authorList>
            <person name="Urakawa H."/>
            <person name="Lopez J.V."/>
        </authorList>
    </citation>
    <scope>NUCLEOTIDE SEQUENCE [LARGE SCALE GENOMIC DNA]</scope>
    <source>
        <strain evidence="2 3">APG5</strain>
    </source>
</reference>
<keyword evidence="3" id="KW-1185">Reference proteome</keyword>
<sequence length="79" mass="9315">MASKESERLVSWFDDVLRSVADRLHKIDVEKKKSEMELDKTKLERDEANFELKKYKNSINQERLKTRQAKTGRIAPCFG</sequence>
<dbReference type="Proteomes" id="UP000241912">
    <property type="component" value="Unassembled WGS sequence"/>
</dbReference>
<gene>
    <name evidence="2" type="ORF">C7H79_11075</name>
</gene>
<evidence type="ECO:0000313" key="2">
    <source>
        <dbReference type="EMBL" id="PSJ16897.1"/>
    </source>
</evidence>